<comment type="caution">
    <text evidence="1">The sequence shown here is derived from an EMBL/GenBank/DDBJ whole genome shotgun (WGS) entry which is preliminary data.</text>
</comment>
<dbReference type="GO" id="GO:0006749">
    <property type="term" value="P:glutathione metabolic process"/>
    <property type="evidence" value="ECO:0007669"/>
    <property type="project" value="TreeGrafter"/>
</dbReference>
<dbReference type="PANTHER" id="PTHR42673">
    <property type="entry name" value="MALEYLACETOACETATE ISOMERASE"/>
    <property type="match status" value="1"/>
</dbReference>
<dbReference type="Proteomes" id="UP001152795">
    <property type="component" value="Unassembled WGS sequence"/>
</dbReference>
<dbReference type="OrthoDB" id="202840at2759"/>
<dbReference type="GO" id="GO:0006559">
    <property type="term" value="P:L-phenylalanine catabolic process"/>
    <property type="evidence" value="ECO:0007669"/>
    <property type="project" value="TreeGrafter"/>
</dbReference>
<keyword evidence="1" id="KW-0413">Isomerase</keyword>
<evidence type="ECO:0000313" key="2">
    <source>
        <dbReference type="Proteomes" id="UP001152795"/>
    </source>
</evidence>
<dbReference type="GO" id="GO:0016034">
    <property type="term" value="F:maleylacetoacetate isomerase activity"/>
    <property type="evidence" value="ECO:0007669"/>
    <property type="project" value="TreeGrafter"/>
</dbReference>
<dbReference type="AlphaFoldDB" id="A0A7D9E689"/>
<dbReference type="InterPro" id="IPR036282">
    <property type="entry name" value="Glutathione-S-Trfase_C_sf"/>
</dbReference>
<proteinExistence type="predicted"/>
<dbReference type="EMBL" id="CACRXK020003964">
    <property type="protein sequence ID" value="CAB4000935.1"/>
    <property type="molecule type" value="Genomic_DNA"/>
</dbReference>
<dbReference type="Gene3D" id="1.20.1050.10">
    <property type="match status" value="1"/>
</dbReference>
<gene>
    <name evidence="1" type="ORF">PACLA_8A043866</name>
</gene>
<evidence type="ECO:0000313" key="1">
    <source>
        <dbReference type="EMBL" id="CAB4000935.1"/>
    </source>
</evidence>
<dbReference type="PANTHER" id="PTHR42673:SF4">
    <property type="entry name" value="MALEYLACETOACETATE ISOMERASE"/>
    <property type="match status" value="1"/>
</dbReference>
<sequence length="112" mass="12454">QIAEIVNSGIQPLCNSLYYQYGGYDKCNEQCAQAVEKGFVAIEQILEKTAGKFCIDNDITIADVCLAPQVYRGVGFGVDLASFPKIDEIWKRLCDVEAVRSTHPDNEPDYES</sequence>
<dbReference type="SUPFAM" id="SSF47616">
    <property type="entry name" value="GST C-terminal domain-like"/>
    <property type="match status" value="1"/>
</dbReference>
<organism evidence="1 2">
    <name type="scientific">Paramuricea clavata</name>
    <name type="common">Red gorgonian</name>
    <name type="synonym">Violescent sea-whip</name>
    <dbReference type="NCBI Taxonomy" id="317549"/>
    <lineage>
        <taxon>Eukaryota</taxon>
        <taxon>Metazoa</taxon>
        <taxon>Cnidaria</taxon>
        <taxon>Anthozoa</taxon>
        <taxon>Octocorallia</taxon>
        <taxon>Malacalcyonacea</taxon>
        <taxon>Plexauridae</taxon>
        <taxon>Paramuricea</taxon>
    </lineage>
</organism>
<name>A0A7D9E689_PARCT</name>
<dbReference type="InterPro" id="IPR010987">
    <property type="entry name" value="Glutathione-S-Trfase_C-like"/>
</dbReference>
<dbReference type="InterPro" id="IPR004046">
    <property type="entry name" value="GST_C"/>
</dbReference>
<feature type="non-terminal residue" evidence="1">
    <location>
        <position position="1"/>
    </location>
</feature>
<reference evidence="1" key="1">
    <citation type="submission" date="2020-04" db="EMBL/GenBank/DDBJ databases">
        <authorList>
            <person name="Alioto T."/>
            <person name="Alioto T."/>
            <person name="Gomez Garrido J."/>
        </authorList>
    </citation>
    <scope>NUCLEOTIDE SEQUENCE</scope>
    <source>
        <strain evidence="1">A484AB</strain>
    </source>
</reference>
<dbReference type="PROSITE" id="PS50405">
    <property type="entry name" value="GST_CTER"/>
    <property type="match status" value="1"/>
</dbReference>
<dbReference type="Pfam" id="PF14497">
    <property type="entry name" value="GST_C_3"/>
    <property type="match status" value="1"/>
</dbReference>
<keyword evidence="2" id="KW-1185">Reference proteome</keyword>
<accession>A0A7D9E689</accession>
<dbReference type="GO" id="GO:0004364">
    <property type="term" value="F:glutathione transferase activity"/>
    <property type="evidence" value="ECO:0007669"/>
    <property type="project" value="TreeGrafter"/>
</dbReference>
<protein>
    <submittedName>
        <fullName evidence="1">Probable maleylacetoacetate isomerase 2</fullName>
    </submittedName>
</protein>